<dbReference type="Proteomes" id="UP000789901">
    <property type="component" value="Unassembled WGS sequence"/>
</dbReference>
<organism evidence="1 2">
    <name type="scientific">Gigaspora margarita</name>
    <dbReference type="NCBI Taxonomy" id="4874"/>
    <lineage>
        <taxon>Eukaryota</taxon>
        <taxon>Fungi</taxon>
        <taxon>Fungi incertae sedis</taxon>
        <taxon>Mucoromycota</taxon>
        <taxon>Glomeromycotina</taxon>
        <taxon>Glomeromycetes</taxon>
        <taxon>Diversisporales</taxon>
        <taxon>Gigasporaceae</taxon>
        <taxon>Gigaspora</taxon>
    </lineage>
</organism>
<proteinExistence type="predicted"/>
<evidence type="ECO:0000313" key="2">
    <source>
        <dbReference type="Proteomes" id="UP000789901"/>
    </source>
</evidence>
<accession>A0ABN7VB89</accession>
<evidence type="ECO:0000313" key="1">
    <source>
        <dbReference type="EMBL" id="CAG8747093.1"/>
    </source>
</evidence>
<protein>
    <submittedName>
        <fullName evidence="1">14080_t:CDS:1</fullName>
    </submittedName>
</protein>
<keyword evidence="2" id="KW-1185">Reference proteome</keyword>
<dbReference type="EMBL" id="CAJVQB010011349">
    <property type="protein sequence ID" value="CAG8747093.1"/>
    <property type="molecule type" value="Genomic_DNA"/>
</dbReference>
<reference evidence="1 2" key="1">
    <citation type="submission" date="2021-06" db="EMBL/GenBank/DDBJ databases">
        <authorList>
            <person name="Kallberg Y."/>
            <person name="Tangrot J."/>
            <person name="Rosling A."/>
        </authorList>
    </citation>
    <scope>NUCLEOTIDE SEQUENCE [LARGE SCALE GENOMIC DNA]</scope>
    <source>
        <strain evidence="1 2">120-4 pot B 10/14</strain>
    </source>
</reference>
<name>A0ABN7VB89_GIGMA</name>
<gene>
    <name evidence="1" type="ORF">GMARGA_LOCUS15992</name>
</gene>
<comment type="caution">
    <text evidence="1">The sequence shown here is derived from an EMBL/GenBank/DDBJ whole genome shotgun (WGS) entry which is preliminary data.</text>
</comment>
<sequence>MASSLSESETMNTVNTNTVEESDPDTAYCKICEINLEGMGKAAYSYCRKGGNTTNLIAHLWNRHHITKKNYLQFLDKNQQPRSDQLQITNYINVSTPCSYKWQEEITKNLIPCDKTIKGILYLAYEWSKEQLCSLLSDNIIALLVLEGLKQYKPFHRQIKSLQAFFHSPKQGQKLHAMQQKHSQQGYQSPENEHTNPLEVLTDVKTRILKLHNYMRLVYIDLLSKPDRAFKKGEKLEHLCLSLEEREFLQQMISLLEPIEYELWSVSSDISLITMFLDPRFKDFEWYNGKGKAEAELMVQEFYYNMDSSYQPTNVTI</sequence>